<protein>
    <submittedName>
        <fullName evidence="1">Uncharacterized protein</fullName>
    </submittedName>
</protein>
<dbReference type="Proteomes" id="UP001164746">
    <property type="component" value="Chromosome 3"/>
</dbReference>
<evidence type="ECO:0000313" key="2">
    <source>
        <dbReference type="Proteomes" id="UP001164746"/>
    </source>
</evidence>
<keyword evidence="2" id="KW-1185">Reference proteome</keyword>
<accession>A0ABY7DV00</accession>
<evidence type="ECO:0000313" key="1">
    <source>
        <dbReference type="EMBL" id="WAR00909.1"/>
    </source>
</evidence>
<gene>
    <name evidence="1" type="ORF">MAR_025281</name>
</gene>
<name>A0ABY7DV00_MYAAR</name>
<proteinExistence type="predicted"/>
<dbReference type="PRINTS" id="PR00313">
    <property type="entry name" value="CABNDNGRPT"/>
</dbReference>
<reference evidence="1" key="1">
    <citation type="submission" date="2022-11" db="EMBL/GenBank/DDBJ databases">
        <title>Centuries of genome instability and evolution in soft-shell clam transmissible cancer (bioRxiv).</title>
        <authorList>
            <person name="Hart S.F.M."/>
            <person name="Yonemitsu M.A."/>
            <person name="Giersch R.M."/>
            <person name="Beal B.F."/>
            <person name="Arriagada G."/>
            <person name="Davis B.W."/>
            <person name="Ostrander E.A."/>
            <person name="Goff S.P."/>
            <person name="Metzger M.J."/>
        </authorList>
    </citation>
    <scope>NUCLEOTIDE SEQUENCE</scope>
    <source>
        <strain evidence="1">MELC-2E11</strain>
        <tissue evidence="1">Siphon/mantle</tissue>
    </source>
</reference>
<sequence length="563" mass="61239">MVTWKDVNNGKQSNFKFFWDGKQNEFGSLLPSRFPPLIAGAPEATSLGSWFQADAVRLSIDLGGGGGGDALLALHFFVDGKQNEFGSLLPSRFPPLIAGAPEATPLGSWFQADAVRLSIDLGGGGGGDALLELNTEWDTLVRTGNLSICIGRYVPYKFCADFFLDGKQNEFGSLLPSRFPPLIAGVPEATPLGSWFQADAVRLSIDLGGGGGGDALLARAPEATPLGSWFQADAVRLSIDLGGGGGGDALLARWLNCVDEHERRVMVHPVTSGPSRPNTTIPLESGNMYRRSYTTIPLASGNMYSECCWFLGRSYTTIRLLSGNMYSGGCWFLERSYTTIPLVSGNMYSEGCWFLGHSYTTIRLVSGNMYSECCWFLGRSYTTIPLVSGNMYSEGCWFLGQSYTTIPLVSGNIYSECCWFLGRSYTMMPLAFDDVPAALIICKSGSRTAIKEGRLYEQLPTQSPENTADPLSESCSVCTLPGSGACFGSKAGSGPWHEHNAHQGLCHWFDTHLDLLKQTPECSSSNEQFFTDSSLLNKMLLGRLSDTGYRLEYFPCVLLFVDL</sequence>
<dbReference type="EMBL" id="CP111014">
    <property type="protein sequence ID" value="WAR00909.1"/>
    <property type="molecule type" value="Genomic_DNA"/>
</dbReference>
<organism evidence="1 2">
    <name type="scientific">Mya arenaria</name>
    <name type="common">Soft-shell clam</name>
    <dbReference type="NCBI Taxonomy" id="6604"/>
    <lineage>
        <taxon>Eukaryota</taxon>
        <taxon>Metazoa</taxon>
        <taxon>Spiralia</taxon>
        <taxon>Lophotrochozoa</taxon>
        <taxon>Mollusca</taxon>
        <taxon>Bivalvia</taxon>
        <taxon>Autobranchia</taxon>
        <taxon>Heteroconchia</taxon>
        <taxon>Euheterodonta</taxon>
        <taxon>Imparidentia</taxon>
        <taxon>Neoheterodontei</taxon>
        <taxon>Myida</taxon>
        <taxon>Myoidea</taxon>
        <taxon>Myidae</taxon>
        <taxon>Mya</taxon>
    </lineage>
</organism>